<dbReference type="PANTHER" id="PTHR10803">
    <property type="entry name" value="ARSENICAL PUMP-DRIVING ATPASE ARSENITE-TRANSLOCATING ATPASE"/>
    <property type="match status" value="1"/>
</dbReference>
<dbReference type="GO" id="GO:0016887">
    <property type="term" value="F:ATP hydrolysis activity"/>
    <property type="evidence" value="ECO:0007669"/>
    <property type="project" value="InterPro"/>
</dbReference>
<feature type="domain" description="AAA+ ATPase" evidence="2">
    <location>
        <begin position="324"/>
        <end position="527"/>
    </location>
</feature>
<proteinExistence type="inferred from homology"/>
<dbReference type="OrthoDB" id="9780677at2"/>
<dbReference type="InterPro" id="IPR027541">
    <property type="entry name" value="Ars_ATPase"/>
</dbReference>
<gene>
    <name evidence="3" type="ORF">RU93_GL000315</name>
</gene>
<reference evidence="3 4" key="1">
    <citation type="submission" date="2014-12" db="EMBL/GenBank/DDBJ databases">
        <title>Draft genome sequences of 29 type strains of Enterococci.</title>
        <authorList>
            <person name="Zhong Z."/>
            <person name="Sun Z."/>
            <person name="Liu W."/>
            <person name="Zhang W."/>
            <person name="Zhang H."/>
        </authorList>
    </citation>
    <scope>NUCLEOTIDE SEQUENCE [LARGE SCALE GENOMIC DNA]</scope>
    <source>
        <strain evidence="3 4">DSM 17690</strain>
    </source>
</reference>
<accession>A0A1L8QY36</accession>
<protein>
    <submittedName>
        <fullName evidence="3">Arsenic transporter ATPase</fullName>
    </submittedName>
</protein>
<dbReference type="NCBIfam" id="TIGR04291">
    <property type="entry name" value="arsen_driv_ArsA"/>
    <property type="match status" value="1"/>
</dbReference>
<dbReference type="AlphaFoldDB" id="A0A1L8QY36"/>
<comment type="similarity">
    <text evidence="1">Belongs to the arsA ATPase family.</text>
</comment>
<evidence type="ECO:0000313" key="4">
    <source>
        <dbReference type="Proteomes" id="UP000182149"/>
    </source>
</evidence>
<dbReference type="RefSeq" id="WP_071873856.1">
    <property type="nucleotide sequence ID" value="NZ_JBHSHF010000002.1"/>
</dbReference>
<sequence length="579" mass="63544">MENYSPIASDLTKYLFFTGKGGVGKTSTACATAVALADSGKRVMLVSTDPASNLQDVFGRELTNKGTAIEEVPGLHVANFDPITAAQEYMESVVGPYRGLLPESAIANMEEQLIGSCTVEIASFNEFAGFLTNPEVEQKFDFILFDTAPTGHTLRMLQLPSAWNNFLDENTTGVSCMGQLSGLGDQKESYERAVKTLADKTKTTLLLVTRPQEGPIMEAERAFNELKELGVLNQRLIVNGVLEKPTDAVSQKFADEQQEALTNMPASLKQLPATQIPLRSFNVTGLENLRSLLKDEHVITAPASLQNETYPALREIVDDLVRTNKRVVFTMGKGGVGKTTIAATIALGLAEKGKKVHLATTDPAAHLGYIIQESDAIKMSRIDEKQELADYQEEVLTKARQTMSPEDLAYVEEDLRSPCTQEIAVFRRFADIVATVDADVVVIDTAPTGHTLLLLDSSQSYAKEVERTSGEVPESVRQLLPVLQDPQQTEVVMVTLPENTPVYESLRLKEDLDRANIAHTWWVVNNSMLSTGTTNELLLARAQNEQKWIQKVAEVSNNHFAVVEWSSVELKGEALATIL</sequence>
<dbReference type="SMART" id="SM00382">
    <property type="entry name" value="AAA"/>
    <property type="match status" value="2"/>
</dbReference>
<dbReference type="Gene3D" id="3.40.50.300">
    <property type="entry name" value="P-loop containing nucleotide triphosphate hydrolases"/>
    <property type="match status" value="2"/>
</dbReference>
<name>A0A1L8QY36_9ENTE</name>
<keyword evidence="4" id="KW-1185">Reference proteome</keyword>
<dbReference type="SUPFAM" id="SSF52540">
    <property type="entry name" value="P-loop containing nucleoside triphosphate hydrolases"/>
    <property type="match status" value="2"/>
</dbReference>
<evidence type="ECO:0000259" key="2">
    <source>
        <dbReference type="SMART" id="SM00382"/>
    </source>
</evidence>
<dbReference type="STRING" id="328396.RU93_GL000315"/>
<dbReference type="EMBL" id="JXKD01000001">
    <property type="protein sequence ID" value="OJG12385.1"/>
    <property type="molecule type" value="Genomic_DNA"/>
</dbReference>
<evidence type="ECO:0000313" key="3">
    <source>
        <dbReference type="EMBL" id="OJG12385.1"/>
    </source>
</evidence>
<dbReference type="Pfam" id="PF02374">
    <property type="entry name" value="ArsA_ATPase"/>
    <property type="match status" value="3"/>
</dbReference>
<comment type="caution">
    <text evidence="3">The sequence shown here is derived from an EMBL/GenBank/DDBJ whole genome shotgun (WGS) entry which is preliminary data.</text>
</comment>
<dbReference type="GO" id="GO:0005524">
    <property type="term" value="F:ATP binding"/>
    <property type="evidence" value="ECO:0007669"/>
    <property type="project" value="InterPro"/>
</dbReference>
<dbReference type="InterPro" id="IPR003593">
    <property type="entry name" value="AAA+_ATPase"/>
</dbReference>
<dbReference type="CDD" id="cd02035">
    <property type="entry name" value="ArsA"/>
    <property type="match status" value="2"/>
</dbReference>
<dbReference type="GO" id="GO:0015446">
    <property type="term" value="F:ATPase-coupled arsenite transmembrane transporter activity"/>
    <property type="evidence" value="ECO:0007669"/>
    <property type="project" value="InterPro"/>
</dbReference>
<dbReference type="InterPro" id="IPR016300">
    <property type="entry name" value="ATPase_ArsA/GET3"/>
</dbReference>
<dbReference type="InterPro" id="IPR025723">
    <property type="entry name" value="ArsA/GET3_ATPase-like"/>
</dbReference>
<dbReference type="InterPro" id="IPR027417">
    <property type="entry name" value="P-loop_NTPase"/>
</dbReference>
<organism evidence="3 4">
    <name type="scientific">Enterococcus aquimarinus</name>
    <dbReference type="NCBI Taxonomy" id="328396"/>
    <lineage>
        <taxon>Bacteria</taxon>
        <taxon>Bacillati</taxon>
        <taxon>Bacillota</taxon>
        <taxon>Bacilli</taxon>
        <taxon>Lactobacillales</taxon>
        <taxon>Enterococcaceae</taxon>
        <taxon>Enterococcus</taxon>
    </lineage>
</organism>
<dbReference type="Proteomes" id="UP000182149">
    <property type="component" value="Unassembled WGS sequence"/>
</dbReference>
<dbReference type="PANTHER" id="PTHR10803:SF3">
    <property type="entry name" value="ATPASE GET3"/>
    <property type="match status" value="1"/>
</dbReference>
<dbReference type="PIRSF" id="PIRSF001327">
    <property type="entry name" value="Arsenical_pump-driving_ATPase"/>
    <property type="match status" value="1"/>
</dbReference>
<feature type="domain" description="AAA+ ATPase" evidence="2">
    <location>
        <begin position="11"/>
        <end position="232"/>
    </location>
</feature>
<dbReference type="NCBIfam" id="TIGR00345">
    <property type="entry name" value="GET3_arsA_TRC40"/>
    <property type="match status" value="1"/>
</dbReference>
<evidence type="ECO:0000256" key="1">
    <source>
        <dbReference type="ARBA" id="ARBA00011040"/>
    </source>
</evidence>